<evidence type="ECO:0000313" key="3">
    <source>
        <dbReference type="EMBL" id="ALU45944.1"/>
    </source>
</evidence>
<dbReference type="InterPro" id="IPR013901">
    <property type="entry name" value="Anthrone_oxy"/>
</dbReference>
<accession>A0A0U3GSH3</accession>
<feature type="transmembrane region" description="Helical" evidence="1">
    <location>
        <begin position="87"/>
        <end position="110"/>
    </location>
</feature>
<feature type="transmembrane region" description="Helical" evidence="1">
    <location>
        <begin position="59"/>
        <end position="80"/>
    </location>
</feature>
<protein>
    <recommendedName>
        <fullName evidence="5">DUF1772 domain-containing protein</fullName>
    </recommendedName>
</protein>
<feature type="transmembrane region" description="Helical" evidence="1">
    <location>
        <begin position="146"/>
        <end position="163"/>
    </location>
</feature>
<name>A0A0U3GSH3_9GAMM</name>
<dbReference type="KEGG" id="prr:AT705_04045"/>
<dbReference type="Proteomes" id="UP000069015">
    <property type="component" value="Chromosome 2"/>
</dbReference>
<sequence length="165" mass="18350">MLVISDVSLVFSTLMCSLVAGLLFSYAIVVMPGLKGLDDKSFIKAFQVTDRIIQDNHPLFLLVWLGSAVSIIIFAVSSFGKLDGIDFFLMLLALATYILGVQMPTIIIHLPLNNKLQKVDVDNSSEEELKAVRIEFEPRWNKSNEIRTFMACSASLILIVLSLKL</sequence>
<keyword evidence="1" id="KW-0472">Membrane</keyword>
<proteinExistence type="predicted"/>
<dbReference type="EMBL" id="CP013612">
    <property type="protein sequence ID" value="ALU45944.1"/>
    <property type="molecule type" value="Genomic_DNA"/>
</dbReference>
<dbReference type="KEGG" id="prr:AT705_23765"/>
<keyword evidence="1" id="KW-1133">Transmembrane helix</keyword>
<evidence type="ECO:0000313" key="2">
    <source>
        <dbReference type="EMBL" id="ALU42179.1"/>
    </source>
</evidence>
<evidence type="ECO:0008006" key="5">
    <source>
        <dbReference type="Google" id="ProtNLM"/>
    </source>
</evidence>
<organism evidence="2 4">
    <name type="scientific">Pseudoalteromonas rubra</name>
    <dbReference type="NCBI Taxonomy" id="43658"/>
    <lineage>
        <taxon>Bacteria</taxon>
        <taxon>Pseudomonadati</taxon>
        <taxon>Pseudomonadota</taxon>
        <taxon>Gammaproteobacteria</taxon>
        <taxon>Alteromonadales</taxon>
        <taxon>Pseudoalteromonadaceae</taxon>
        <taxon>Pseudoalteromonas</taxon>
    </lineage>
</organism>
<evidence type="ECO:0000256" key="1">
    <source>
        <dbReference type="SAM" id="Phobius"/>
    </source>
</evidence>
<gene>
    <name evidence="2" type="ORF">AT705_04045</name>
    <name evidence="3" type="ORF">AT705_23765</name>
</gene>
<dbReference type="Pfam" id="PF08592">
    <property type="entry name" value="Anthrone_oxy"/>
    <property type="match status" value="1"/>
</dbReference>
<reference evidence="2 4" key="1">
    <citation type="submission" date="2015-12" db="EMBL/GenBank/DDBJ databases">
        <title>Complete genome sequence of Pseudoalteromonas rubra SCSIO 6842, harboring a conjugative plasmid.</title>
        <authorList>
            <person name="Li B."/>
            <person name="Wang X."/>
        </authorList>
    </citation>
    <scope>NUCLEOTIDE SEQUENCE [LARGE SCALE GENOMIC DNA]</scope>
    <source>
        <strain evidence="2 4">SCSIO 6842</strain>
    </source>
</reference>
<dbReference type="RefSeq" id="WP_058795601.1">
    <property type="nucleotide sequence ID" value="NZ_CP013611.1"/>
</dbReference>
<dbReference type="EMBL" id="CP013611">
    <property type="protein sequence ID" value="ALU42179.1"/>
    <property type="molecule type" value="Genomic_DNA"/>
</dbReference>
<dbReference type="Proteomes" id="UP000069015">
    <property type="component" value="Chromosome 1"/>
</dbReference>
<dbReference type="AlphaFoldDB" id="A0A0U3GSH3"/>
<keyword evidence="1" id="KW-0812">Transmembrane</keyword>
<feature type="transmembrane region" description="Helical" evidence="1">
    <location>
        <begin position="7"/>
        <end position="29"/>
    </location>
</feature>
<evidence type="ECO:0000313" key="4">
    <source>
        <dbReference type="Proteomes" id="UP000069015"/>
    </source>
</evidence>